<evidence type="ECO:0000256" key="2">
    <source>
        <dbReference type="SAM" id="MobiDB-lite"/>
    </source>
</evidence>
<dbReference type="Proteomes" id="UP000053477">
    <property type="component" value="Unassembled WGS sequence"/>
</dbReference>
<dbReference type="OrthoDB" id="3182478at2759"/>
<feature type="compositionally biased region" description="Basic and acidic residues" evidence="2">
    <location>
        <begin position="52"/>
        <end position="66"/>
    </location>
</feature>
<reference evidence="3 4" key="1">
    <citation type="submission" date="2015-04" db="EMBL/GenBank/DDBJ databases">
        <title>Complete genome sequence of Schizopora paradoxa KUC8140, a cosmopolitan wood degrader in East Asia.</title>
        <authorList>
            <consortium name="DOE Joint Genome Institute"/>
            <person name="Min B."/>
            <person name="Park H."/>
            <person name="Jang Y."/>
            <person name="Kim J.-J."/>
            <person name="Kim K.H."/>
            <person name="Pangilinan J."/>
            <person name="Lipzen A."/>
            <person name="Riley R."/>
            <person name="Grigoriev I.V."/>
            <person name="Spatafora J.W."/>
            <person name="Choi I.-G."/>
        </authorList>
    </citation>
    <scope>NUCLEOTIDE SEQUENCE [LARGE SCALE GENOMIC DNA]</scope>
    <source>
        <strain evidence="3 4">KUC8140</strain>
    </source>
</reference>
<accession>A0A0H2RBN1</accession>
<dbReference type="Pfam" id="PF10471">
    <property type="entry name" value="ANAPC_CDC26"/>
    <property type="match status" value="1"/>
</dbReference>
<keyword evidence="1" id="KW-0833">Ubl conjugation pathway</keyword>
<evidence type="ECO:0000313" key="3">
    <source>
        <dbReference type="EMBL" id="KLO09239.1"/>
    </source>
</evidence>
<dbReference type="AlphaFoldDB" id="A0A0H2RBN1"/>
<name>A0A0H2RBN1_9AGAM</name>
<gene>
    <name evidence="3" type="ORF">SCHPADRAFT_907931</name>
</gene>
<feature type="compositionally biased region" description="Low complexity" evidence="2">
    <location>
        <begin position="41"/>
        <end position="51"/>
    </location>
</feature>
<protein>
    <submittedName>
        <fullName evidence="3">Uncharacterized protein</fullName>
    </submittedName>
</protein>
<dbReference type="InterPro" id="IPR018860">
    <property type="entry name" value="APC_suCDC26"/>
</dbReference>
<evidence type="ECO:0000313" key="4">
    <source>
        <dbReference type="Proteomes" id="UP000053477"/>
    </source>
</evidence>
<sequence length="66" mass="7631">MIRRAPTLIALSDLDVQDVKDHLEKQRAAAMKESDALRQQLLLQQQQSQSQSDRKETSKEERLGLR</sequence>
<dbReference type="InParanoid" id="A0A0H2RBN1"/>
<evidence type="ECO:0000256" key="1">
    <source>
        <dbReference type="ARBA" id="ARBA00022786"/>
    </source>
</evidence>
<dbReference type="GO" id="GO:0005680">
    <property type="term" value="C:anaphase-promoting complex"/>
    <property type="evidence" value="ECO:0007669"/>
    <property type="project" value="InterPro"/>
</dbReference>
<dbReference type="GO" id="GO:0031145">
    <property type="term" value="P:anaphase-promoting complex-dependent catabolic process"/>
    <property type="evidence" value="ECO:0007669"/>
    <property type="project" value="InterPro"/>
</dbReference>
<organism evidence="3 4">
    <name type="scientific">Schizopora paradoxa</name>
    <dbReference type="NCBI Taxonomy" id="27342"/>
    <lineage>
        <taxon>Eukaryota</taxon>
        <taxon>Fungi</taxon>
        <taxon>Dikarya</taxon>
        <taxon>Basidiomycota</taxon>
        <taxon>Agaricomycotina</taxon>
        <taxon>Agaricomycetes</taxon>
        <taxon>Hymenochaetales</taxon>
        <taxon>Schizoporaceae</taxon>
        <taxon>Schizopora</taxon>
    </lineage>
</organism>
<proteinExistence type="predicted"/>
<feature type="region of interest" description="Disordered" evidence="2">
    <location>
        <begin position="41"/>
        <end position="66"/>
    </location>
</feature>
<dbReference type="EMBL" id="KQ086062">
    <property type="protein sequence ID" value="KLO09239.1"/>
    <property type="molecule type" value="Genomic_DNA"/>
</dbReference>
<keyword evidence="4" id="KW-1185">Reference proteome</keyword>